<dbReference type="AlphaFoldDB" id="A0A1Q8RF02"/>
<accession>A0A1Q8RF02</accession>
<keyword evidence="9" id="KW-0833">Ubl conjugation pathway</keyword>
<keyword evidence="6 16" id="KW-0812">Transmembrane</keyword>
<comment type="similarity">
    <text evidence="3">Belongs to the pex2/pex10/pex12 family.</text>
</comment>
<dbReference type="STRING" id="708187.A0A1Q8RF02"/>
<keyword evidence="13 16" id="KW-0472">Membrane</keyword>
<dbReference type="InterPro" id="IPR006845">
    <property type="entry name" value="Pex_N"/>
</dbReference>
<keyword evidence="19" id="KW-1185">Reference proteome</keyword>
<dbReference type="Pfam" id="PF04757">
    <property type="entry name" value="Pex2_Pex12"/>
    <property type="match status" value="1"/>
</dbReference>
<evidence type="ECO:0000256" key="10">
    <source>
        <dbReference type="ARBA" id="ARBA00022833"/>
    </source>
</evidence>
<evidence type="ECO:0000256" key="11">
    <source>
        <dbReference type="ARBA" id="ARBA00022927"/>
    </source>
</evidence>
<dbReference type="EMBL" id="MPGH01000209">
    <property type="protein sequence ID" value="OLN82920.1"/>
    <property type="molecule type" value="Genomic_DNA"/>
</dbReference>
<dbReference type="InterPro" id="IPR025654">
    <property type="entry name" value="PEX2/10"/>
</dbReference>
<evidence type="ECO:0000256" key="2">
    <source>
        <dbReference type="ARBA" id="ARBA00004906"/>
    </source>
</evidence>
<feature type="domain" description="Pex N-terminal" evidence="17">
    <location>
        <begin position="79"/>
        <end position="274"/>
    </location>
</feature>
<dbReference type="GO" id="GO:0016740">
    <property type="term" value="F:transferase activity"/>
    <property type="evidence" value="ECO:0007669"/>
    <property type="project" value="UniProtKB-KW"/>
</dbReference>
<comment type="subcellular location">
    <subcellularLocation>
        <location evidence="1">Peroxisome membrane</location>
        <topology evidence="1">Multi-pass membrane protein</topology>
    </subcellularLocation>
</comment>
<feature type="transmembrane region" description="Helical" evidence="16">
    <location>
        <begin position="202"/>
        <end position="223"/>
    </location>
</feature>
<evidence type="ECO:0000256" key="12">
    <source>
        <dbReference type="ARBA" id="ARBA00022989"/>
    </source>
</evidence>
<evidence type="ECO:0000313" key="18">
    <source>
        <dbReference type="EMBL" id="OLN82920.1"/>
    </source>
</evidence>
<dbReference type="OrthoDB" id="1701437at2759"/>
<dbReference type="GO" id="GO:0016562">
    <property type="term" value="P:protein import into peroxisome matrix, receptor recycling"/>
    <property type="evidence" value="ECO:0007669"/>
    <property type="project" value="UniProtKB-ARBA"/>
</dbReference>
<evidence type="ECO:0000313" key="19">
    <source>
        <dbReference type="Proteomes" id="UP000186583"/>
    </source>
</evidence>
<keyword evidence="8" id="KW-0863">Zinc-finger</keyword>
<keyword evidence="14" id="KW-0576">Peroxisome</keyword>
<name>A0A1Q8RF02_9PEZI</name>
<sequence length="466" mass="52252">MTSTNFAQAQQRLAARRQAREAENVARLAAQHESSQARARIDRLPFPFSRLGSAWDSISSQDGTRPAFRVGQVDAELLDDELLELLRGQVGDALKYFAGGHLKDDWSAEILLTLRAVLFKLTVWDHDATYGAALQNLKYTDARQNGPVLVPPSKWQKSLYGLVTVFGKYGWEKWENWLLENDDGYSDPNPRLQWLSRLTSRISTLHAGAAFASFLVFLLQGRYRTLLDRVLRMRLAPPTSQVSRDVSFEYLNRQLVWHAFTEFLLFVLPLIGINRWRRWIARTWRKTKNIISSKGDEDKSASGEYGFLPERTCAICYQDQNDLATTETEIMAAAASSGVVGSAQTDITNPYETIPCGCVYCFVCLATRLEREEGEGWTCLRCGELVKECKPWSGDVLEPPKKSPSAKVVAFSDDAKDVDNDIKAGDHDAAADGGGETDFVDVPRDKEYSTDTDTGDSEGFEESMDQ</sequence>
<evidence type="ECO:0000256" key="14">
    <source>
        <dbReference type="ARBA" id="ARBA00023140"/>
    </source>
</evidence>
<evidence type="ECO:0000256" key="15">
    <source>
        <dbReference type="SAM" id="MobiDB-lite"/>
    </source>
</evidence>
<feature type="region of interest" description="Disordered" evidence="15">
    <location>
        <begin position="419"/>
        <end position="466"/>
    </location>
</feature>
<dbReference type="PANTHER" id="PTHR23350:SF4">
    <property type="entry name" value="PEROXISOME BIOGENESIS FACTOR 2"/>
    <property type="match status" value="1"/>
</dbReference>
<dbReference type="GO" id="GO:0016567">
    <property type="term" value="P:protein ubiquitination"/>
    <property type="evidence" value="ECO:0007669"/>
    <property type="project" value="UniProtKB-ARBA"/>
</dbReference>
<keyword evidence="4" id="KW-0813">Transport</keyword>
<comment type="caution">
    <text evidence="18">The sequence shown here is derived from an EMBL/GenBank/DDBJ whole genome shotgun (WGS) entry which is preliminary data.</text>
</comment>
<feature type="compositionally biased region" description="Acidic residues" evidence="15">
    <location>
        <begin position="453"/>
        <end position="466"/>
    </location>
</feature>
<evidence type="ECO:0000256" key="3">
    <source>
        <dbReference type="ARBA" id="ARBA00008704"/>
    </source>
</evidence>
<proteinExistence type="inferred from homology"/>
<feature type="compositionally biased region" description="Basic and acidic residues" evidence="15">
    <location>
        <begin position="419"/>
        <end position="430"/>
    </location>
</feature>
<dbReference type="GO" id="GO:0005778">
    <property type="term" value="C:peroxisomal membrane"/>
    <property type="evidence" value="ECO:0007669"/>
    <property type="project" value="UniProtKB-SubCell"/>
</dbReference>
<keyword evidence="11" id="KW-0653">Protein transport</keyword>
<feature type="transmembrane region" description="Helical" evidence="16">
    <location>
        <begin position="255"/>
        <end position="276"/>
    </location>
</feature>
<dbReference type="GO" id="GO:0008270">
    <property type="term" value="F:zinc ion binding"/>
    <property type="evidence" value="ECO:0007669"/>
    <property type="project" value="UniProtKB-KW"/>
</dbReference>
<dbReference type="Proteomes" id="UP000186583">
    <property type="component" value="Unassembled WGS sequence"/>
</dbReference>
<evidence type="ECO:0000256" key="1">
    <source>
        <dbReference type="ARBA" id="ARBA00004585"/>
    </source>
</evidence>
<evidence type="ECO:0000256" key="6">
    <source>
        <dbReference type="ARBA" id="ARBA00022692"/>
    </source>
</evidence>
<evidence type="ECO:0000256" key="4">
    <source>
        <dbReference type="ARBA" id="ARBA00022448"/>
    </source>
</evidence>
<evidence type="ECO:0000256" key="9">
    <source>
        <dbReference type="ARBA" id="ARBA00022786"/>
    </source>
</evidence>
<evidence type="ECO:0000256" key="5">
    <source>
        <dbReference type="ARBA" id="ARBA00022679"/>
    </source>
</evidence>
<evidence type="ECO:0000256" key="13">
    <source>
        <dbReference type="ARBA" id="ARBA00023136"/>
    </source>
</evidence>
<keyword evidence="7" id="KW-0479">Metal-binding</keyword>
<dbReference type="PANTHER" id="PTHR23350">
    <property type="entry name" value="PEROXISOME ASSEMBLY PROTEIN 10"/>
    <property type="match status" value="1"/>
</dbReference>
<evidence type="ECO:0000259" key="17">
    <source>
        <dbReference type="Pfam" id="PF04757"/>
    </source>
</evidence>
<protein>
    <submittedName>
        <fullName evidence="18">Peroxisomal biogenesis factor 2</fullName>
    </submittedName>
</protein>
<keyword evidence="5" id="KW-0808">Transferase</keyword>
<keyword evidence="12 16" id="KW-1133">Transmembrane helix</keyword>
<gene>
    <name evidence="18" type="ORF">CCHL11_08398</name>
</gene>
<reference evidence="18 19" key="1">
    <citation type="submission" date="2016-11" db="EMBL/GenBank/DDBJ databases">
        <title>Draft Genome Assembly of Colletotrichum chlorophyti a pathogen of herbaceous plants.</title>
        <authorList>
            <person name="Gan P."/>
            <person name="Narusaka M."/>
            <person name="Tsushima A."/>
            <person name="Narusaka Y."/>
            <person name="Takano Y."/>
            <person name="Shirasu K."/>
        </authorList>
    </citation>
    <scope>NUCLEOTIDE SEQUENCE [LARGE SCALE GENOMIC DNA]</scope>
    <source>
        <strain evidence="18 19">NTL11</strain>
    </source>
</reference>
<organism evidence="18 19">
    <name type="scientific">Colletotrichum chlorophyti</name>
    <dbReference type="NCBI Taxonomy" id="708187"/>
    <lineage>
        <taxon>Eukaryota</taxon>
        <taxon>Fungi</taxon>
        <taxon>Dikarya</taxon>
        <taxon>Ascomycota</taxon>
        <taxon>Pezizomycotina</taxon>
        <taxon>Sordariomycetes</taxon>
        <taxon>Hypocreomycetidae</taxon>
        <taxon>Glomerellales</taxon>
        <taxon>Glomerellaceae</taxon>
        <taxon>Colletotrichum</taxon>
    </lineage>
</organism>
<keyword evidence="10" id="KW-0862">Zinc</keyword>
<evidence type="ECO:0000256" key="8">
    <source>
        <dbReference type="ARBA" id="ARBA00022771"/>
    </source>
</evidence>
<evidence type="ECO:0000256" key="16">
    <source>
        <dbReference type="SAM" id="Phobius"/>
    </source>
</evidence>
<comment type="pathway">
    <text evidence="2">Protein modification; protein ubiquitination.</text>
</comment>
<evidence type="ECO:0000256" key="7">
    <source>
        <dbReference type="ARBA" id="ARBA00022723"/>
    </source>
</evidence>